<feature type="domain" description="SLS1 C-terminal" evidence="2">
    <location>
        <begin position="529"/>
        <end position="857"/>
    </location>
</feature>
<dbReference type="Proteomes" id="UP001590950">
    <property type="component" value="Unassembled WGS sequence"/>
</dbReference>
<evidence type="ECO:0000313" key="3">
    <source>
        <dbReference type="EMBL" id="KAL2043242.1"/>
    </source>
</evidence>
<evidence type="ECO:0000259" key="1">
    <source>
        <dbReference type="Pfam" id="PF20776"/>
    </source>
</evidence>
<name>A0ABR4ABI8_9LECA</name>
<gene>
    <name evidence="3" type="ORF">N7G274_004302</name>
</gene>
<evidence type="ECO:0000313" key="4">
    <source>
        <dbReference type="Proteomes" id="UP001590950"/>
    </source>
</evidence>
<evidence type="ECO:0000259" key="2">
    <source>
        <dbReference type="Pfam" id="PF20778"/>
    </source>
</evidence>
<protein>
    <submittedName>
        <fullName evidence="3">Uncharacterized protein</fullName>
    </submittedName>
</protein>
<keyword evidence="4" id="KW-1185">Reference proteome</keyword>
<comment type="caution">
    <text evidence="3">The sequence shown here is derived from an EMBL/GenBank/DDBJ whole genome shotgun (WGS) entry which is preliminary data.</text>
</comment>
<organism evidence="3 4">
    <name type="scientific">Stereocaulon virgatum</name>
    <dbReference type="NCBI Taxonomy" id="373712"/>
    <lineage>
        <taxon>Eukaryota</taxon>
        <taxon>Fungi</taxon>
        <taxon>Dikarya</taxon>
        <taxon>Ascomycota</taxon>
        <taxon>Pezizomycotina</taxon>
        <taxon>Lecanoromycetes</taxon>
        <taxon>OSLEUM clade</taxon>
        <taxon>Lecanoromycetidae</taxon>
        <taxon>Lecanorales</taxon>
        <taxon>Lecanorineae</taxon>
        <taxon>Stereocaulaceae</taxon>
        <taxon>Stereocaulon</taxon>
    </lineage>
</organism>
<dbReference type="InterPro" id="IPR048401">
    <property type="entry name" value="SLS1_C"/>
</dbReference>
<reference evidence="3 4" key="1">
    <citation type="submission" date="2024-09" db="EMBL/GenBank/DDBJ databases">
        <title>Rethinking Asexuality: The Enigmatic Case of Functional Sexual Genes in Lepraria (Stereocaulaceae).</title>
        <authorList>
            <person name="Doellman M."/>
            <person name="Sun Y."/>
            <person name="Barcenas-Pena A."/>
            <person name="Lumbsch H.T."/>
            <person name="Grewe F."/>
        </authorList>
    </citation>
    <scope>NUCLEOTIDE SEQUENCE [LARGE SCALE GENOMIC DNA]</scope>
    <source>
        <strain evidence="3 4">Mercado 3170</strain>
    </source>
</reference>
<accession>A0ABR4ABI8</accession>
<proteinExistence type="predicted"/>
<feature type="domain" description="SLS1 N-terminal" evidence="1">
    <location>
        <begin position="215"/>
        <end position="348"/>
    </location>
</feature>
<dbReference type="Pfam" id="PF20776">
    <property type="entry name" value="SLS1_N"/>
    <property type="match status" value="1"/>
</dbReference>
<sequence>MTMMAQILTVRRSPNPKIGISDTPAEDFLDPAKRESRTVRADNQNSMFKFAPFAQDVSICLRCQYRLSIRSATRQAPLYPTVTPQQLRHIALSHSLNQEQSLLSDGPIIGEGLVTPTKKFDTAAESYWEDPHVKTNVPRGHKKWQYYRSKDNLSLNALGEPAEVLLLKDREDLERDDYNILHICSKGPDKNPAFEALSSSDMLKEIDGERGLVDLEQACQSIGNIKTTWMARSRSASNVVSITQYKELSSQLLNGFSVRQLTAYLEKAGGSRSRDPLDLRNEFASALYSRSVWVPVTLSQQPRAPKLVDPIKDKDWKEDFVYERPDKNLTHKTDLVERILRQCWQLKVEKDDALEGELHIRLRSTHLSLITNHKRGILKQISESYGAKIEASGRSRVMRIISDYDTCLDIVKVIAFTLGNIQTSEIDLPVHLKRLLQSPSFVEPEAPMLRQVEKLTNTVIKSRLDGSWRRELHVYYMGPDDADFQDVRRLINQVVRPNSADKGSLIWCGVLNPSQTIPAPIDVGNAVQLMSQNQQWSRWCNPDMRQNEFKYRKPSSITALNTSASPLNCDRVAADSLIEFFAPPEEEHEAKEKSGPYWQSTISYLDSAVLGQVLFSTAAAEQKAASMQARPKGPKDVKIQDELGLWRREFMTQVPGMLQMFEALGAAASKSDLRSGEFLNIRLTPSFKNASLPIPIQVLPDLEIRIWLDNVSRTATVRYARLVHSKKLDLLLPQNIVDLRFSRQTCVYWRCGHLDPQIQQFVQDSNLDIWGTERLRTPTELKLEIPLNAMKTHTFPAMDQPATILAEYTFTSLEHHSELRIPFHKQDSRTDLTYTSIEGGKIGGRRDELALRHGGDPVPDTADLDEESDKDDVAQIAVFDRTNSASLLSKANTLIDMIENRSDYEYTDYTSAAFTSGVMNEQRIEARGERRKLGRVRKWDKKSLPRKVSADVNRDV</sequence>
<dbReference type="InterPro" id="IPR048400">
    <property type="entry name" value="SLS1_N"/>
</dbReference>
<dbReference type="EMBL" id="JBEFKJ010000012">
    <property type="protein sequence ID" value="KAL2043242.1"/>
    <property type="molecule type" value="Genomic_DNA"/>
</dbReference>
<dbReference type="Pfam" id="PF20778">
    <property type="entry name" value="SLS1_C"/>
    <property type="match status" value="1"/>
</dbReference>